<protein>
    <recommendedName>
        <fullName evidence="7">Pentatricopeptide repeat-containing protein</fullName>
    </recommendedName>
</protein>
<dbReference type="AlphaFoldDB" id="A0AAU9RLR6"/>
<dbReference type="Pfam" id="PF13041">
    <property type="entry name" value="PPR_2"/>
    <property type="match status" value="3"/>
</dbReference>
<evidence type="ECO:0000313" key="5">
    <source>
        <dbReference type="EMBL" id="CAH2045920.1"/>
    </source>
</evidence>
<evidence type="ECO:0000256" key="3">
    <source>
        <dbReference type="PROSITE-ProRule" id="PRU00708"/>
    </source>
</evidence>
<dbReference type="SUPFAM" id="SSF48452">
    <property type="entry name" value="TPR-like"/>
    <property type="match status" value="1"/>
</dbReference>
<name>A0AAU9RLR6_THLAR</name>
<reference evidence="5 6" key="1">
    <citation type="submission" date="2022-03" db="EMBL/GenBank/DDBJ databases">
        <authorList>
            <person name="Nunn A."/>
            <person name="Chopra R."/>
            <person name="Nunn A."/>
            <person name="Contreras Garrido A."/>
        </authorList>
    </citation>
    <scope>NUCLEOTIDE SEQUENCE [LARGE SCALE GENOMIC DNA]</scope>
</reference>
<feature type="region of interest" description="Disordered" evidence="4">
    <location>
        <begin position="1"/>
        <end position="52"/>
    </location>
</feature>
<feature type="repeat" description="PPR" evidence="3">
    <location>
        <begin position="196"/>
        <end position="230"/>
    </location>
</feature>
<dbReference type="PANTHER" id="PTHR47447">
    <property type="entry name" value="OS03G0856100 PROTEIN"/>
    <property type="match status" value="1"/>
</dbReference>
<feature type="repeat" description="PPR" evidence="3">
    <location>
        <begin position="525"/>
        <end position="559"/>
    </location>
</feature>
<dbReference type="EMBL" id="OU466858">
    <property type="protein sequence ID" value="CAH2045920.1"/>
    <property type="molecule type" value="Genomic_DNA"/>
</dbReference>
<evidence type="ECO:0000256" key="4">
    <source>
        <dbReference type="SAM" id="MobiDB-lite"/>
    </source>
</evidence>
<feature type="compositionally biased region" description="Basic and acidic residues" evidence="4">
    <location>
        <begin position="28"/>
        <end position="49"/>
    </location>
</feature>
<evidence type="ECO:0000313" key="6">
    <source>
        <dbReference type="Proteomes" id="UP000836841"/>
    </source>
</evidence>
<dbReference type="InterPro" id="IPR002885">
    <property type="entry name" value="PPR_rpt"/>
</dbReference>
<feature type="repeat" description="PPR" evidence="3">
    <location>
        <begin position="231"/>
        <end position="265"/>
    </location>
</feature>
<keyword evidence="2" id="KW-0677">Repeat</keyword>
<dbReference type="Gene3D" id="1.25.40.10">
    <property type="entry name" value="Tetratricopeptide repeat domain"/>
    <property type="match status" value="3"/>
</dbReference>
<dbReference type="NCBIfam" id="TIGR00756">
    <property type="entry name" value="PPR"/>
    <property type="match status" value="5"/>
</dbReference>
<dbReference type="Proteomes" id="UP000836841">
    <property type="component" value="Chromosome 2"/>
</dbReference>
<organism evidence="5 6">
    <name type="scientific">Thlaspi arvense</name>
    <name type="common">Field penny-cress</name>
    <dbReference type="NCBI Taxonomy" id="13288"/>
    <lineage>
        <taxon>Eukaryota</taxon>
        <taxon>Viridiplantae</taxon>
        <taxon>Streptophyta</taxon>
        <taxon>Embryophyta</taxon>
        <taxon>Tracheophyta</taxon>
        <taxon>Spermatophyta</taxon>
        <taxon>Magnoliopsida</taxon>
        <taxon>eudicotyledons</taxon>
        <taxon>Gunneridae</taxon>
        <taxon>Pentapetalae</taxon>
        <taxon>rosids</taxon>
        <taxon>malvids</taxon>
        <taxon>Brassicales</taxon>
        <taxon>Brassicaceae</taxon>
        <taxon>Thlaspideae</taxon>
        <taxon>Thlaspi</taxon>
    </lineage>
</organism>
<dbReference type="PROSITE" id="PS51375">
    <property type="entry name" value="PPR"/>
    <property type="match status" value="5"/>
</dbReference>
<dbReference type="PANTHER" id="PTHR47447:SF27">
    <property type="entry name" value="PENTACOTRIPEPTIDE-REPEAT REGION OF PRORP DOMAIN-CONTAINING PROTEIN"/>
    <property type="match status" value="1"/>
</dbReference>
<sequence length="753" mass="85303">MNKGRTQRRQRRTETNKKNRTNFQKGFRKPEPKEKDLAASLHRDDRKESASIQIRHCRSSVKLLHSLPRPRPRNPTKRFFQKPELVKTQTPDPRIYTRDIVSNIYNILKHSTWESAREQLPNLGIRWDSHIINRVLKAHPPMQKAWLFFNWAAEIKGFKHDHFTYTTMLDIFGEAGRIQSMYSVFQLMKEKGVVIDTVTYTSLIHWVSSSGDVDGAVRLWEDMRANGCEPTVVSYTAYMKILFADGRVEEATEVYKEMLRSRVSPNCHTYTVLMEYLVETGKCEEALDIFFKMQEIGVQPDKAACNILIGKACKFGETSFMARILLYMKENGIVLRYPVFFEALETLKAAGESDELLREVNSHISAESLCSSGIDETLTTEVDDKKCSDDSGIISSVLLMKQNLVAVDHLLNQMKDRNIKLDSFVVSAIVEANFDRCRTEGASLALDYSSEMGIHLEKSAYLALIGNFLRLNELTKVIESVKEMLKAQHTLGAYQGATLIHKLGFGRRPRLAAEVFDLLPDDQKGVAAYTALMDVYISAGSPEKAMRILEEMRERETLPSLGTYNVLLSGLEKTNEFQKQAASLSKEKKSLVASGRFRENVDVEEKLCDLLFARSLLAILTDNQRRQMARSCSVWTPVLLSLSPITGESAKISRRRVILATSVGSPQTLLEANIKEPQKLQVLDSKDISRRNTMLYLTAGVLGGLNFLHGEAAEARVGRKENRRKALEKLRGKAKESEPKSGDKTKEKELDTE</sequence>
<evidence type="ECO:0000256" key="2">
    <source>
        <dbReference type="ARBA" id="ARBA00022737"/>
    </source>
</evidence>
<dbReference type="InterPro" id="IPR011990">
    <property type="entry name" value="TPR-like_helical_dom_sf"/>
</dbReference>
<feature type="region of interest" description="Disordered" evidence="4">
    <location>
        <begin position="718"/>
        <end position="753"/>
    </location>
</feature>
<feature type="repeat" description="PPR" evidence="3">
    <location>
        <begin position="161"/>
        <end position="195"/>
    </location>
</feature>
<gene>
    <name evidence="5" type="ORF">TAV2_LOCUS7931</name>
</gene>
<feature type="repeat" description="PPR" evidence="3">
    <location>
        <begin position="266"/>
        <end position="300"/>
    </location>
</feature>
<evidence type="ECO:0000256" key="1">
    <source>
        <dbReference type="ARBA" id="ARBA00007626"/>
    </source>
</evidence>
<feature type="compositionally biased region" description="Basic residues" evidence="4">
    <location>
        <begin position="1"/>
        <end position="11"/>
    </location>
</feature>
<comment type="similarity">
    <text evidence="1">Belongs to the PPR family. P subfamily.</text>
</comment>
<accession>A0AAU9RLR6</accession>
<proteinExistence type="inferred from homology"/>
<evidence type="ECO:0008006" key="7">
    <source>
        <dbReference type="Google" id="ProtNLM"/>
    </source>
</evidence>
<keyword evidence="6" id="KW-1185">Reference proteome</keyword>
<feature type="non-terminal residue" evidence="5">
    <location>
        <position position="1"/>
    </location>
</feature>